<dbReference type="SUPFAM" id="SSF52172">
    <property type="entry name" value="CheY-like"/>
    <property type="match status" value="1"/>
</dbReference>
<dbReference type="PROSITE" id="PS50110">
    <property type="entry name" value="RESPONSE_REGULATORY"/>
    <property type="match status" value="1"/>
</dbReference>
<dbReference type="Pfam" id="PF00072">
    <property type="entry name" value="Response_reg"/>
    <property type="match status" value="1"/>
</dbReference>
<dbReference type="Proteomes" id="UP001221558">
    <property type="component" value="Chromosome"/>
</dbReference>
<sequence length="121" mass="13516">MCKKILIFEDDTDTAECIGILADQLGFDIAYRNNTDNVLNDVLHESPNLIIMDNWISGLGGIRSIELLKNNSETAQIPIIFISANIDFESLAKTSKADAYLHKPFEIVDFEDAIIKLDPNC</sequence>
<dbReference type="SMART" id="SM00448">
    <property type="entry name" value="REC"/>
    <property type="match status" value="1"/>
</dbReference>
<keyword evidence="5" id="KW-1185">Reference proteome</keyword>
<organism evidence="4 5">
    <name type="scientific">Sphingobacterium oryzagri</name>
    <dbReference type="NCBI Taxonomy" id="3025669"/>
    <lineage>
        <taxon>Bacteria</taxon>
        <taxon>Pseudomonadati</taxon>
        <taxon>Bacteroidota</taxon>
        <taxon>Sphingobacteriia</taxon>
        <taxon>Sphingobacteriales</taxon>
        <taxon>Sphingobacteriaceae</taxon>
        <taxon>Sphingobacterium</taxon>
    </lineage>
</organism>
<evidence type="ECO:0000313" key="5">
    <source>
        <dbReference type="Proteomes" id="UP001221558"/>
    </source>
</evidence>
<dbReference type="InterPro" id="IPR011006">
    <property type="entry name" value="CheY-like_superfamily"/>
</dbReference>
<reference evidence="4 5" key="1">
    <citation type="submission" date="2023-02" db="EMBL/GenBank/DDBJ databases">
        <title>Genome sequence of Sphingobacterium sp. KACC 22765.</title>
        <authorList>
            <person name="Kim S."/>
            <person name="Heo J."/>
            <person name="Kwon S.-W."/>
        </authorList>
    </citation>
    <scope>NUCLEOTIDE SEQUENCE [LARGE SCALE GENOMIC DNA]</scope>
    <source>
        <strain evidence="4 5">KACC 22765</strain>
    </source>
</reference>
<name>A0ABY7WIC4_9SPHI</name>
<dbReference type="InterPro" id="IPR050595">
    <property type="entry name" value="Bact_response_regulator"/>
</dbReference>
<feature type="domain" description="Response regulatory" evidence="3">
    <location>
        <begin position="4"/>
        <end position="118"/>
    </location>
</feature>
<evidence type="ECO:0000256" key="2">
    <source>
        <dbReference type="PROSITE-ProRule" id="PRU00169"/>
    </source>
</evidence>
<protein>
    <submittedName>
        <fullName evidence="4">Response regulator</fullName>
    </submittedName>
</protein>
<feature type="modified residue" description="4-aspartylphosphate" evidence="2">
    <location>
        <position position="53"/>
    </location>
</feature>
<dbReference type="RefSeq" id="WP_274265869.1">
    <property type="nucleotide sequence ID" value="NZ_CP117880.1"/>
</dbReference>
<dbReference type="EMBL" id="CP117880">
    <property type="protein sequence ID" value="WDF67139.1"/>
    <property type="molecule type" value="Genomic_DNA"/>
</dbReference>
<dbReference type="InterPro" id="IPR001789">
    <property type="entry name" value="Sig_transdc_resp-reg_receiver"/>
</dbReference>
<evidence type="ECO:0000313" key="4">
    <source>
        <dbReference type="EMBL" id="WDF67139.1"/>
    </source>
</evidence>
<dbReference type="PANTHER" id="PTHR44591:SF3">
    <property type="entry name" value="RESPONSE REGULATORY DOMAIN-CONTAINING PROTEIN"/>
    <property type="match status" value="1"/>
</dbReference>
<dbReference type="PANTHER" id="PTHR44591">
    <property type="entry name" value="STRESS RESPONSE REGULATOR PROTEIN 1"/>
    <property type="match status" value="1"/>
</dbReference>
<gene>
    <name evidence="4" type="ORF">PQ465_12565</name>
</gene>
<proteinExistence type="predicted"/>
<keyword evidence="1 2" id="KW-0597">Phosphoprotein</keyword>
<dbReference type="Gene3D" id="3.40.50.2300">
    <property type="match status" value="1"/>
</dbReference>
<evidence type="ECO:0000256" key="1">
    <source>
        <dbReference type="ARBA" id="ARBA00022553"/>
    </source>
</evidence>
<evidence type="ECO:0000259" key="3">
    <source>
        <dbReference type="PROSITE" id="PS50110"/>
    </source>
</evidence>
<accession>A0ABY7WIC4</accession>